<evidence type="ECO:0000256" key="1">
    <source>
        <dbReference type="ARBA" id="ARBA00023015"/>
    </source>
</evidence>
<evidence type="ECO:0000259" key="4">
    <source>
        <dbReference type="PROSITE" id="PS50987"/>
    </source>
</evidence>
<sequence length="113" mass="12941">MMGNQQEMNDEKLVDMFKALSNATRLKILKMLKEPEKNFPPQVHIHKGDDFLGGVCVGDIRDKIGLGQSTTSQYLALLLQSGLLEMKRIGQWTYYRRNEEVIKQLEGFIGKNL</sequence>
<evidence type="ECO:0000256" key="3">
    <source>
        <dbReference type="ARBA" id="ARBA00023163"/>
    </source>
</evidence>
<feature type="domain" description="HTH arsR-type" evidence="4">
    <location>
        <begin position="5"/>
        <end position="113"/>
    </location>
</feature>
<organism evidence="5 6">
    <name type="scientific">Peribacillus simplex</name>
    <dbReference type="NCBI Taxonomy" id="1478"/>
    <lineage>
        <taxon>Bacteria</taxon>
        <taxon>Bacillati</taxon>
        <taxon>Bacillota</taxon>
        <taxon>Bacilli</taxon>
        <taxon>Bacillales</taxon>
        <taxon>Bacillaceae</taxon>
        <taxon>Peribacillus</taxon>
    </lineage>
</organism>
<dbReference type="InterPro" id="IPR036390">
    <property type="entry name" value="WH_DNA-bd_sf"/>
</dbReference>
<dbReference type="PROSITE" id="PS50987">
    <property type="entry name" value="HTH_ARSR_2"/>
    <property type="match status" value="1"/>
</dbReference>
<dbReference type="InterPro" id="IPR001845">
    <property type="entry name" value="HTH_ArsR_DNA-bd_dom"/>
</dbReference>
<dbReference type="GO" id="GO:0003700">
    <property type="term" value="F:DNA-binding transcription factor activity"/>
    <property type="evidence" value="ECO:0007669"/>
    <property type="project" value="InterPro"/>
</dbReference>
<dbReference type="Proteomes" id="UP000185829">
    <property type="component" value="Unassembled WGS sequence"/>
</dbReference>
<dbReference type="Gene3D" id="1.10.10.10">
    <property type="entry name" value="Winged helix-like DNA-binding domain superfamily/Winged helix DNA-binding domain"/>
    <property type="match status" value="1"/>
</dbReference>
<accession>A0A9X8WN84</accession>
<name>A0A9X8WN84_9BACI</name>
<evidence type="ECO:0000256" key="2">
    <source>
        <dbReference type="ARBA" id="ARBA00023125"/>
    </source>
</evidence>
<dbReference type="EMBL" id="FTMX01000012">
    <property type="protein sequence ID" value="SIS07746.1"/>
    <property type="molecule type" value="Genomic_DNA"/>
</dbReference>
<dbReference type="SUPFAM" id="SSF46785">
    <property type="entry name" value="Winged helix' DNA-binding domain"/>
    <property type="match status" value="1"/>
</dbReference>
<gene>
    <name evidence="5" type="ORF">SAMN05878482_11225</name>
</gene>
<dbReference type="CDD" id="cd00090">
    <property type="entry name" value="HTH_ARSR"/>
    <property type="match status" value="1"/>
</dbReference>
<dbReference type="InterPro" id="IPR036388">
    <property type="entry name" value="WH-like_DNA-bd_sf"/>
</dbReference>
<evidence type="ECO:0000313" key="6">
    <source>
        <dbReference type="Proteomes" id="UP000185829"/>
    </source>
</evidence>
<dbReference type="SMART" id="SM00418">
    <property type="entry name" value="HTH_ARSR"/>
    <property type="match status" value="1"/>
</dbReference>
<dbReference type="PANTHER" id="PTHR33154">
    <property type="entry name" value="TRANSCRIPTIONAL REGULATOR, ARSR FAMILY"/>
    <property type="match status" value="1"/>
</dbReference>
<keyword evidence="1" id="KW-0805">Transcription regulation</keyword>
<keyword evidence="3" id="KW-0804">Transcription</keyword>
<dbReference type="InterPro" id="IPR011991">
    <property type="entry name" value="ArsR-like_HTH"/>
</dbReference>
<comment type="caution">
    <text evidence="5">The sequence shown here is derived from an EMBL/GenBank/DDBJ whole genome shotgun (WGS) entry which is preliminary data.</text>
</comment>
<dbReference type="GO" id="GO:0003677">
    <property type="term" value="F:DNA binding"/>
    <property type="evidence" value="ECO:0007669"/>
    <property type="project" value="UniProtKB-KW"/>
</dbReference>
<proteinExistence type="predicted"/>
<evidence type="ECO:0000313" key="5">
    <source>
        <dbReference type="EMBL" id="SIS07746.1"/>
    </source>
</evidence>
<dbReference type="PANTHER" id="PTHR33154:SF33">
    <property type="entry name" value="TRANSCRIPTIONAL REPRESSOR SDPR"/>
    <property type="match status" value="1"/>
</dbReference>
<dbReference type="InterPro" id="IPR051081">
    <property type="entry name" value="HTH_MetalResp_TranReg"/>
</dbReference>
<dbReference type="AlphaFoldDB" id="A0A9X8WN84"/>
<keyword evidence="2" id="KW-0238">DNA-binding</keyword>
<reference evidence="5 6" key="1">
    <citation type="submission" date="2017-01" db="EMBL/GenBank/DDBJ databases">
        <authorList>
            <person name="Varghese N."/>
            <person name="Submissions S."/>
        </authorList>
    </citation>
    <scope>NUCLEOTIDE SEQUENCE [LARGE SCALE GENOMIC DNA]</scope>
    <source>
        <strain evidence="5 6">RUG2-6</strain>
    </source>
</reference>
<protein>
    <submittedName>
        <fullName evidence="5">Transcriptional regulator, ArsR family</fullName>
    </submittedName>
</protein>